<dbReference type="InterPro" id="IPR051503">
    <property type="entry name" value="ComplSys_Reg/VirEntry_Med"/>
</dbReference>
<dbReference type="OMA" id="MGIHNIR"/>
<keyword evidence="7" id="KW-0358">Heparin-binding</keyword>
<feature type="disulfide bond" evidence="14">
    <location>
        <begin position="45"/>
        <end position="72"/>
    </location>
</feature>
<dbReference type="SUPFAM" id="SSF57535">
    <property type="entry name" value="Complement control module/SCR domain"/>
    <property type="match status" value="3"/>
</dbReference>
<keyword evidence="10 14" id="KW-1015">Disulfide bond</keyword>
<evidence type="ECO:0000256" key="13">
    <source>
        <dbReference type="ARBA" id="ARBA00033414"/>
    </source>
</evidence>
<dbReference type="STRING" id="28743.ENSCVAP00000014464"/>
<dbReference type="InterPro" id="IPR015104">
    <property type="entry name" value="Sushi_2"/>
</dbReference>
<comment type="function">
    <text evidence="1">Binds to various kinds of negatively charged substances such as heparin, phospholipids, and dextran sulfate. May prevent activation of the intrinsic blood coagulation cascade by binding to phospholipids on the surface of damaged cells.</text>
</comment>
<evidence type="ECO:0000256" key="8">
    <source>
        <dbReference type="ARBA" id="ARBA00022729"/>
    </source>
</evidence>
<organism evidence="17 18">
    <name type="scientific">Cyprinodon variegatus</name>
    <name type="common">Sheepshead minnow</name>
    <dbReference type="NCBI Taxonomy" id="28743"/>
    <lineage>
        <taxon>Eukaryota</taxon>
        <taxon>Metazoa</taxon>
        <taxon>Chordata</taxon>
        <taxon>Craniata</taxon>
        <taxon>Vertebrata</taxon>
        <taxon>Euteleostomi</taxon>
        <taxon>Actinopterygii</taxon>
        <taxon>Neopterygii</taxon>
        <taxon>Teleostei</taxon>
        <taxon>Neoteleostei</taxon>
        <taxon>Acanthomorphata</taxon>
        <taxon>Ovalentaria</taxon>
        <taxon>Atherinomorphae</taxon>
        <taxon>Cyprinodontiformes</taxon>
        <taxon>Cyprinodontidae</taxon>
        <taxon>Cyprinodon</taxon>
    </lineage>
</organism>
<dbReference type="PANTHER" id="PTHR45785:SF2">
    <property type="entry name" value="COMPLEMENT FACTOR H-RELATED"/>
    <property type="match status" value="1"/>
</dbReference>
<feature type="domain" description="Sushi" evidence="16">
    <location>
        <begin position="76"/>
        <end position="134"/>
    </location>
</feature>
<evidence type="ECO:0000313" key="18">
    <source>
        <dbReference type="Proteomes" id="UP000265020"/>
    </source>
</evidence>
<dbReference type="GO" id="GO:0008201">
    <property type="term" value="F:heparin binding"/>
    <property type="evidence" value="ECO:0007669"/>
    <property type="project" value="UniProtKB-KW"/>
</dbReference>
<dbReference type="Proteomes" id="UP000265020">
    <property type="component" value="Unassembled WGS sequence"/>
</dbReference>
<evidence type="ECO:0000256" key="15">
    <source>
        <dbReference type="SAM" id="SignalP"/>
    </source>
</evidence>
<dbReference type="Gene3D" id="2.10.70.10">
    <property type="entry name" value="Complement Module, domain 1"/>
    <property type="match status" value="3"/>
</dbReference>
<protein>
    <recommendedName>
        <fullName evidence="4">Beta-2-glycoprotein 1</fullName>
    </recommendedName>
    <alternativeName>
        <fullName evidence="12">Apolipoprotein H</fullName>
    </alternativeName>
    <alternativeName>
        <fullName evidence="13">Beta-2-glycoprotein I</fullName>
    </alternativeName>
</protein>
<keyword evidence="11" id="KW-0325">Glycoprotein</keyword>
<evidence type="ECO:0000259" key="16">
    <source>
        <dbReference type="PROSITE" id="PS50923"/>
    </source>
</evidence>
<dbReference type="GO" id="GO:0005576">
    <property type="term" value="C:extracellular region"/>
    <property type="evidence" value="ECO:0007669"/>
    <property type="project" value="UniProtKB-SubCell"/>
</dbReference>
<dbReference type="SMART" id="SM00032">
    <property type="entry name" value="CCP"/>
    <property type="match status" value="2"/>
</dbReference>
<keyword evidence="6 14" id="KW-0768">Sushi</keyword>
<accession>A0A3Q2D7P7</accession>
<keyword evidence="9" id="KW-0677">Repeat</keyword>
<feature type="disulfide bond" evidence="14">
    <location>
        <begin position="78"/>
        <end position="121"/>
    </location>
</feature>
<sequence length="197" mass="22210">MLYLLLVLFSVNTCEIGVLHPHLYISGIPSAGAPITVGHKLRFLCGADYHLNGSMEIECLQNGQWNPSFPTCSGSSGCSHPPQVPNGDTLSFTKFNYQEGERVEYSCFSRYTMEGDPFKTCRNGKWEGEMRCLGACTVDEQLMEENNLMFAYSWREKVYAVHKDHITFYCKRGTRRVGTVPLRAQCIDGVMELPTCQ</sequence>
<name>A0A3Q2D7P7_CYPVA</name>
<feature type="domain" description="Sushi" evidence="16">
    <location>
        <begin position="12"/>
        <end position="74"/>
    </location>
</feature>
<evidence type="ECO:0000256" key="6">
    <source>
        <dbReference type="ARBA" id="ARBA00022659"/>
    </source>
</evidence>
<dbReference type="Ensembl" id="ENSCVAT00000022306.1">
    <property type="protein sequence ID" value="ENSCVAP00000014464.1"/>
    <property type="gene ID" value="ENSCVAG00000017118.1"/>
</dbReference>
<evidence type="ECO:0000256" key="11">
    <source>
        <dbReference type="ARBA" id="ARBA00023180"/>
    </source>
</evidence>
<dbReference type="CDD" id="cd00033">
    <property type="entry name" value="CCP"/>
    <property type="match status" value="2"/>
</dbReference>
<proteinExistence type="predicted"/>
<dbReference type="PROSITE" id="PS50923">
    <property type="entry name" value="SUSHI"/>
    <property type="match status" value="2"/>
</dbReference>
<feature type="chain" id="PRO_5018577949" description="Beta-2-glycoprotein 1" evidence="15">
    <location>
        <begin position="17"/>
        <end position="197"/>
    </location>
</feature>
<evidence type="ECO:0000256" key="12">
    <source>
        <dbReference type="ARBA" id="ARBA00029855"/>
    </source>
</evidence>
<dbReference type="InterPro" id="IPR035976">
    <property type="entry name" value="Sushi/SCR/CCP_sf"/>
</dbReference>
<reference evidence="17" key="2">
    <citation type="submission" date="2025-09" db="UniProtKB">
        <authorList>
            <consortium name="Ensembl"/>
        </authorList>
    </citation>
    <scope>IDENTIFICATION</scope>
</reference>
<dbReference type="Pfam" id="PF09014">
    <property type="entry name" value="Sushi_2"/>
    <property type="match status" value="1"/>
</dbReference>
<dbReference type="InterPro" id="IPR000436">
    <property type="entry name" value="Sushi_SCR_CCP_dom"/>
</dbReference>
<evidence type="ECO:0000256" key="1">
    <source>
        <dbReference type="ARBA" id="ARBA00003651"/>
    </source>
</evidence>
<dbReference type="AlphaFoldDB" id="A0A3Q2D7P7"/>
<evidence type="ECO:0000256" key="14">
    <source>
        <dbReference type="PROSITE-ProRule" id="PRU00302"/>
    </source>
</evidence>
<dbReference type="PANTHER" id="PTHR45785">
    <property type="entry name" value="COMPLEMENT FACTOR H-RELATED"/>
    <property type="match status" value="1"/>
</dbReference>
<keyword evidence="18" id="KW-1185">Reference proteome</keyword>
<dbReference type="GeneTree" id="ENSGT00940000154967"/>
<feature type="signal peptide" evidence="15">
    <location>
        <begin position="1"/>
        <end position="16"/>
    </location>
</feature>
<evidence type="ECO:0000313" key="17">
    <source>
        <dbReference type="Ensembl" id="ENSCVAP00000014464.1"/>
    </source>
</evidence>
<dbReference type="Pfam" id="PF00084">
    <property type="entry name" value="Sushi"/>
    <property type="match status" value="2"/>
</dbReference>
<evidence type="ECO:0000256" key="9">
    <source>
        <dbReference type="ARBA" id="ARBA00022737"/>
    </source>
</evidence>
<evidence type="ECO:0000256" key="3">
    <source>
        <dbReference type="ARBA" id="ARBA00004613"/>
    </source>
</evidence>
<evidence type="ECO:0000256" key="5">
    <source>
        <dbReference type="ARBA" id="ARBA00022525"/>
    </source>
</evidence>
<evidence type="ECO:0000256" key="2">
    <source>
        <dbReference type="ARBA" id="ARBA00004328"/>
    </source>
</evidence>
<evidence type="ECO:0000256" key="7">
    <source>
        <dbReference type="ARBA" id="ARBA00022674"/>
    </source>
</evidence>
<keyword evidence="8 15" id="KW-0732">Signal</keyword>
<reference evidence="17" key="1">
    <citation type="submission" date="2025-08" db="UniProtKB">
        <authorList>
            <consortium name="Ensembl"/>
        </authorList>
    </citation>
    <scope>IDENTIFICATION</scope>
</reference>
<comment type="subcellular location">
    <subcellularLocation>
        <location evidence="3">Secreted</location>
    </subcellularLocation>
    <subcellularLocation>
        <location evidence="2">Virion</location>
    </subcellularLocation>
</comment>
<evidence type="ECO:0000256" key="10">
    <source>
        <dbReference type="ARBA" id="ARBA00023157"/>
    </source>
</evidence>
<evidence type="ECO:0000256" key="4">
    <source>
        <dbReference type="ARBA" id="ARBA00020104"/>
    </source>
</evidence>
<keyword evidence="5" id="KW-0964">Secreted</keyword>
<comment type="caution">
    <text evidence="14">Lacks conserved residue(s) required for the propagation of feature annotation.</text>
</comment>